<dbReference type="AlphaFoldDB" id="A0A1Y3U6Z2"/>
<accession>A0A1Y3U6Z2</accession>
<evidence type="ECO:0000313" key="2">
    <source>
        <dbReference type="Proteomes" id="UP000195455"/>
    </source>
</evidence>
<sequence>MQEDFLLVDGYNIIHAWDELRELMEDVSLESARVKLIDTLSNYKGVQKATIIVVFDAYLVKGNPGSVSKYHNIYVVYTKEAETADHYIERVVTSMPKHYRVRVATTDGLEQIIISGQGAVRMSAKELHNQVHQAETELRRQYIENRPPKNNMLADNLDEEALNWLENLRRQK</sequence>
<dbReference type="RefSeq" id="WP_087989278.1">
    <property type="nucleotide sequence ID" value="NZ_CAJFIW010000053.1"/>
</dbReference>
<proteinExistence type="predicted"/>
<dbReference type="InterPro" id="IPR010298">
    <property type="entry name" value="YacP-like"/>
</dbReference>
<reference evidence="2" key="1">
    <citation type="submission" date="2017-04" db="EMBL/GenBank/DDBJ databases">
        <title>Function of individual gut microbiota members based on whole genome sequencing of pure cultures obtained from chicken caecum.</title>
        <authorList>
            <person name="Medvecky M."/>
            <person name="Cejkova D."/>
            <person name="Polansky O."/>
            <person name="Karasova D."/>
            <person name="Kubasova T."/>
            <person name="Cizek A."/>
            <person name="Rychlik I."/>
        </authorList>
    </citation>
    <scope>NUCLEOTIDE SEQUENCE [LARGE SCALE GENOMIC DNA]</scope>
    <source>
        <strain evidence="2">An75</strain>
    </source>
</reference>
<comment type="caution">
    <text evidence="1">The sequence shown here is derived from an EMBL/GenBank/DDBJ whole genome shotgun (WGS) entry which is preliminary data.</text>
</comment>
<gene>
    <name evidence="1" type="ORF">B5G26_07950</name>
</gene>
<dbReference type="CDD" id="cd10912">
    <property type="entry name" value="PIN_YacP-like"/>
    <property type="match status" value="1"/>
</dbReference>
<dbReference type="GeneID" id="78176799"/>
<name>A0A1Y3U6Z2_9FIRM</name>
<dbReference type="Pfam" id="PF05991">
    <property type="entry name" value="NYN_YacP"/>
    <property type="match status" value="1"/>
</dbReference>
<dbReference type="PANTHER" id="PTHR34547">
    <property type="entry name" value="YACP-LIKE NYN DOMAIN PROTEIN"/>
    <property type="match status" value="1"/>
</dbReference>
<organism evidence="1 2">
    <name type="scientific">Anaerotignum lactatifermentans</name>
    <dbReference type="NCBI Taxonomy" id="160404"/>
    <lineage>
        <taxon>Bacteria</taxon>
        <taxon>Bacillati</taxon>
        <taxon>Bacillota</taxon>
        <taxon>Clostridia</taxon>
        <taxon>Lachnospirales</taxon>
        <taxon>Anaerotignaceae</taxon>
        <taxon>Anaerotignum</taxon>
    </lineage>
</organism>
<dbReference type="PANTHER" id="PTHR34547:SF1">
    <property type="entry name" value="YACP-LIKE NYN DOMAIN PROTEIN"/>
    <property type="match status" value="1"/>
</dbReference>
<protein>
    <submittedName>
        <fullName evidence="1">RNA-binding protein</fullName>
    </submittedName>
</protein>
<dbReference type="Proteomes" id="UP000195455">
    <property type="component" value="Unassembled WGS sequence"/>
</dbReference>
<evidence type="ECO:0000313" key="1">
    <source>
        <dbReference type="EMBL" id="OUN42887.1"/>
    </source>
</evidence>
<dbReference type="EMBL" id="NFHM01000010">
    <property type="protein sequence ID" value="OUN42887.1"/>
    <property type="molecule type" value="Genomic_DNA"/>
</dbReference>